<name>A0A368JGB3_9BACT</name>
<organism evidence="1 2">
    <name type="scientific">Larkinella punicea</name>
    <dbReference type="NCBI Taxonomy" id="2315727"/>
    <lineage>
        <taxon>Bacteria</taxon>
        <taxon>Pseudomonadati</taxon>
        <taxon>Bacteroidota</taxon>
        <taxon>Cytophagia</taxon>
        <taxon>Cytophagales</taxon>
        <taxon>Spirosomataceae</taxon>
        <taxon>Larkinella</taxon>
    </lineage>
</organism>
<dbReference type="Proteomes" id="UP000253383">
    <property type="component" value="Unassembled WGS sequence"/>
</dbReference>
<gene>
    <name evidence="1" type="ORF">DUE52_25770</name>
</gene>
<keyword evidence="2" id="KW-1185">Reference proteome</keyword>
<dbReference type="AlphaFoldDB" id="A0A368JGB3"/>
<protein>
    <submittedName>
        <fullName evidence="1">Uncharacterized protein</fullName>
    </submittedName>
</protein>
<evidence type="ECO:0000313" key="2">
    <source>
        <dbReference type="Proteomes" id="UP000253383"/>
    </source>
</evidence>
<sequence>MVVVVYVTQNWRESVCGSSYSWINCVFYNLNRLIAVVNLNSRMLGLNFWMGTQIERIKRIFTD</sequence>
<comment type="caution">
    <text evidence="1">The sequence shown here is derived from an EMBL/GenBank/DDBJ whole genome shotgun (WGS) entry which is preliminary data.</text>
</comment>
<evidence type="ECO:0000313" key="1">
    <source>
        <dbReference type="EMBL" id="RCR66708.1"/>
    </source>
</evidence>
<accession>A0A368JGB3</accession>
<reference evidence="1 2" key="1">
    <citation type="submission" date="2018-07" db="EMBL/GenBank/DDBJ databases">
        <title>Genome analysis of Larkinella rosea.</title>
        <authorList>
            <person name="Zhou Z."/>
            <person name="Wang G."/>
        </authorList>
    </citation>
    <scope>NUCLEOTIDE SEQUENCE [LARGE SCALE GENOMIC DNA]</scope>
    <source>
        <strain evidence="2">zzj9</strain>
    </source>
</reference>
<proteinExistence type="predicted"/>
<dbReference type="EMBL" id="QOWE01000025">
    <property type="protein sequence ID" value="RCR66708.1"/>
    <property type="molecule type" value="Genomic_DNA"/>
</dbReference>